<dbReference type="InterPro" id="IPR023214">
    <property type="entry name" value="HAD_sf"/>
</dbReference>
<dbReference type="AlphaFoldDB" id="A0A7X8XXR3"/>
<dbReference type="GO" id="GO:0008253">
    <property type="term" value="F:5'-nucleotidase activity"/>
    <property type="evidence" value="ECO:0007669"/>
    <property type="project" value="InterPro"/>
</dbReference>
<protein>
    <submittedName>
        <fullName evidence="2">Uncharacterized protein</fullName>
    </submittedName>
</protein>
<dbReference type="InterPro" id="IPR036412">
    <property type="entry name" value="HAD-like_sf"/>
</dbReference>
<organism evidence="2 3">
    <name type="scientific">Flammeovirga agarivorans</name>
    <dbReference type="NCBI Taxonomy" id="2726742"/>
    <lineage>
        <taxon>Bacteria</taxon>
        <taxon>Pseudomonadati</taxon>
        <taxon>Bacteroidota</taxon>
        <taxon>Cytophagia</taxon>
        <taxon>Cytophagales</taxon>
        <taxon>Flammeovirgaceae</taxon>
        <taxon>Flammeovirga</taxon>
    </lineage>
</organism>
<dbReference type="RefSeq" id="WP_168884209.1">
    <property type="nucleotide sequence ID" value="NZ_JABAIL010000006.1"/>
</dbReference>
<dbReference type="SUPFAM" id="SSF56784">
    <property type="entry name" value="HAD-like"/>
    <property type="match status" value="1"/>
</dbReference>
<evidence type="ECO:0000313" key="2">
    <source>
        <dbReference type="EMBL" id="NLR93499.1"/>
    </source>
</evidence>
<name>A0A7X8XXR3_9BACT</name>
<dbReference type="EMBL" id="JABAIL010000006">
    <property type="protein sequence ID" value="NLR93499.1"/>
    <property type="molecule type" value="Genomic_DNA"/>
</dbReference>
<dbReference type="InterPro" id="IPR010708">
    <property type="entry name" value="5'(3')-deoxyribonucleotidase"/>
</dbReference>
<proteinExistence type="inferred from homology"/>
<dbReference type="GO" id="GO:0009223">
    <property type="term" value="P:pyrimidine deoxyribonucleotide catabolic process"/>
    <property type="evidence" value="ECO:0007669"/>
    <property type="project" value="TreeGrafter"/>
</dbReference>
<evidence type="ECO:0000313" key="3">
    <source>
        <dbReference type="Proteomes" id="UP000585050"/>
    </source>
</evidence>
<dbReference type="Proteomes" id="UP000585050">
    <property type="component" value="Unassembled WGS sequence"/>
</dbReference>
<dbReference type="PANTHER" id="PTHR16504">
    <property type="entry name" value="5'(3')-DEOXYRIBONUCLEOTIDASE"/>
    <property type="match status" value="1"/>
</dbReference>
<dbReference type="Pfam" id="PF06941">
    <property type="entry name" value="NT5C"/>
    <property type="match status" value="1"/>
</dbReference>
<comment type="similarity">
    <text evidence="1">Belongs to the 5'(3')-deoxyribonucleotidase family.</text>
</comment>
<gene>
    <name evidence="2" type="ORF">HGP29_20040</name>
</gene>
<evidence type="ECO:0000256" key="1">
    <source>
        <dbReference type="ARBA" id="ARBA00009589"/>
    </source>
</evidence>
<reference evidence="2 3" key="1">
    <citation type="submission" date="2020-04" db="EMBL/GenBank/DDBJ databases">
        <title>Flammeovirga sp. SR4, a novel species isolated from seawater.</title>
        <authorList>
            <person name="Wang X."/>
        </authorList>
    </citation>
    <scope>NUCLEOTIDE SEQUENCE [LARGE SCALE GENOMIC DNA]</scope>
    <source>
        <strain evidence="2 3">SR4</strain>
    </source>
</reference>
<accession>A0A7X8XXR3</accession>
<dbReference type="PANTHER" id="PTHR16504:SF4">
    <property type="entry name" value="5'(3')-DEOXYRIBONUCLEOTIDASE"/>
    <property type="match status" value="1"/>
</dbReference>
<sequence>MDNKKILYIDLDGVTVDYQPSENKTKEGFFLEMSPIENALTSIRKLASHYNVYFLSTAPWSNPNAWKEKRLWIEKHFGDDFKKRLILSHNKHLNKGDYLIDDRPHANGADQFEGELIHFGSEQFKDWQAVLNYLL</sequence>
<comment type="caution">
    <text evidence="2">The sequence shown here is derived from an EMBL/GenBank/DDBJ whole genome shotgun (WGS) entry which is preliminary data.</text>
</comment>
<dbReference type="Gene3D" id="3.40.50.1000">
    <property type="entry name" value="HAD superfamily/HAD-like"/>
    <property type="match status" value="1"/>
</dbReference>
<keyword evidence="3" id="KW-1185">Reference proteome</keyword>